<dbReference type="Pfam" id="PF00702">
    <property type="entry name" value="Hydrolase"/>
    <property type="match status" value="1"/>
</dbReference>
<evidence type="ECO:0000256" key="1">
    <source>
        <dbReference type="ARBA" id="ARBA00008106"/>
    </source>
</evidence>
<evidence type="ECO:0000256" key="2">
    <source>
        <dbReference type="ARBA" id="ARBA00022801"/>
    </source>
</evidence>
<dbReference type="InterPro" id="IPR023214">
    <property type="entry name" value="HAD_sf"/>
</dbReference>
<dbReference type="RefSeq" id="WP_252594364.1">
    <property type="nucleotide sequence ID" value="NZ_CP099489.1"/>
</dbReference>
<dbReference type="InterPro" id="IPR006328">
    <property type="entry name" value="2-HAD"/>
</dbReference>
<dbReference type="PANTHER" id="PTHR43316">
    <property type="entry name" value="HYDROLASE, HALOACID DELAHOGENASE-RELATED"/>
    <property type="match status" value="1"/>
</dbReference>
<dbReference type="NCBIfam" id="TIGR01428">
    <property type="entry name" value="HAD_type_II"/>
    <property type="match status" value="1"/>
</dbReference>
<dbReference type="PANTHER" id="PTHR43316:SF3">
    <property type="entry name" value="HALOACID DEHALOGENASE, TYPE II (AFU_ORTHOLOGUE AFUA_2G07750)-RELATED"/>
    <property type="match status" value="1"/>
</dbReference>
<dbReference type="InterPro" id="IPR051540">
    <property type="entry name" value="S-2-haloacid_dehalogenase"/>
</dbReference>
<dbReference type="PRINTS" id="PR00413">
    <property type="entry name" value="HADHALOGNASE"/>
</dbReference>
<name>A0ABY4YW66_9MICO</name>
<dbReference type="InterPro" id="IPR023198">
    <property type="entry name" value="PGP-like_dom2"/>
</dbReference>
<keyword evidence="2" id="KW-0378">Hydrolase</keyword>
<dbReference type="Gene3D" id="1.10.150.240">
    <property type="entry name" value="Putative phosphatase, domain 2"/>
    <property type="match status" value="1"/>
</dbReference>
<dbReference type="InterPro" id="IPR036412">
    <property type="entry name" value="HAD-like_sf"/>
</dbReference>
<dbReference type="EMBL" id="CP099489">
    <property type="protein sequence ID" value="USQ80980.1"/>
    <property type="molecule type" value="Genomic_DNA"/>
</dbReference>
<comment type="similarity">
    <text evidence="1">Belongs to the HAD-like hydrolase superfamily. S-2-haloalkanoic acid dehalogenase family.</text>
</comment>
<organism evidence="3 4">
    <name type="scientific">Ornithinimicrobium faecis</name>
    <dbReference type="NCBI Taxonomy" id="2934158"/>
    <lineage>
        <taxon>Bacteria</taxon>
        <taxon>Bacillati</taxon>
        <taxon>Actinomycetota</taxon>
        <taxon>Actinomycetes</taxon>
        <taxon>Micrococcales</taxon>
        <taxon>Ornithinimicrobiaceae</taxon>
        <taxon>Ornithinimicrobium</taxon>
    </lineage>
</organism>
<dbReference type="InterPro" id="IPR006439">
    <property type="entry name" value="HAD-SF_hydro_IA"/>
</dbReference>
<reference evidence="3" key="1">
    <citation type="submission" date="2022-06" db="EMBL/GenBank/DDBJ databases">
        <title>Ornithinimicrobium HY1793.</title>
        <authorList>
            <person name="Huang Y."/>
        </authorList>
    </citation>
    <scope>NUCLEOTIDE SEQUENCE</scope>
    <source>
        <strain evidence="3">HY1793</strain>
    </source>
</reference>
<dbReference type="NCBIfam" id="TIGR01493">
    <property type="entry name" value="HAD-SF-IA-v2"/>
    <property type="match status" value="1"/>
</dbReference>
<dbReference type="SFLD" id="SFLDG01129">
    <property type="entry name" value="C1.5:_HAD__Beta-PGM__Phosphata"/>
    <property type="match status" value="1"/>
</dbReference>
<gene>
    <name evidence="3" type="ORF">NF556_04845</name>
</gene>
<keyword evidence="4" id="KW-1185">Reference proteome</keyword>
<dbReference type="SUPFAM" id="SSF56784">
    <property type="entry name" value="HAD-like"/>
    <property type="match status" value="1"/>
</dbReference>
<dbReference type="SFLD" id="SFLDS00003">
    <property type="entry name" value="Haloacid_Dehalogenase"/>
    <property type="match status" value="1"/>
</dbReference>
<evidence type="ECO:0000313" key="3">
    <source>
        <dbReference type="EMBL" id="USQ80980.1"/>
    </source>
</evidence>
<dbReference type="Gene3D" id="3.40.50.1000">
    <property type="entry name" value="HAD superfamily/HAD-like"/>
    <property type="match status" value="1"/>
</dbReference>
<protein>
    <submittedName>
        <fullName evidence="3">Haloacid dehalogenase type II</fullName>
    </submittedName>
</protein>
<sequence>MTRPSSAFDATMNSTGTDRPVIVFDILGTLVDQAGSLRRQVSAVTGWDEVSATRVVTTWLDLVAKREREIISGSSAFAPSHVLDAEALERIAAEGELPMTAVQPLSDAAQRLEPWPDAVEGLTRLAADVTLMGLSNASRRVLTGLSGRSGLRWHQVLSAEDANTYKPDPAIYRVALSAAPVDAPPPYFVAAHAWDLRAAAKAGLRTAYVPRPNGDPPGDNDTFELYAENLIELHAKLRN</sequence>
<dbReference type="Proteomes" id="UP001056455">
    <property type="component" value="Chromosome"/>
</dbReference>
<evidence type="ECO:0000313" key="4">
    <source>
        <dbReference type="Proteomes" id="UP001056455"/>
    </source>
</evidence>
<accession>A0ABY4YW66</accession>
<proteinExistence type="inferred from homology"/>